<protein>
    <submittedName>
        <fullName evidence="1">Uncharacterized protein</fullName>
    </submittedName>
</protein>
<organism evidence="1 2">
    <name type="scientific">Rickenella mellea</name>
    <dbReference type="NCBI Taxonomy" id="50990"/>
    <lineage>
        <taxon>Eukaryota</taxon>
        <taxon>Fungi</taxon>
        <taxon>Dikarya</taxon>
        <taxon>Basidiomycota</taxon>
        <taxon>Agaricomycotina</taxon>
        <taxon>Agaricomycetes</taxon>
        <taxon>Hymenochaetales</taxon>
        <taxon>Rickenellaceae</taxon>
        <taxon>Rickenella</taxon>
    </lineage>
</organism>
<dbReference type="EMBL" id="ML170215">
    <property type="protein sequence ID" value="TDL17840.1"/>
    <property type="molecule type" value="Genomic_DNA"/>
</dbReference>
<reference evidence="1 2" key="1">
    <citation type="submission" date="2018-06" db="EMBL/GenBank/DDBJ databases">
        <title>A transcriptomic atlas of mushroom development highlights an independent origin of complex multicellularity.</title>
        <authorList>
            <consortium name="DOE Joint Genome Institute"/>
            <person name="Krizsan K."/>
            <person name="Almasi E."/>
            <person name="Merenyi Z."/>
            <person name="Sahu N."/>
            <person name="Viragh M."/>
            <person name="Koszo T."/>
            <person name="Mondo S."/>
            <person name="Kiss B."/>
            <person name="Balint B."/>
            <person name="Kues U."/>
            <person name="Barry K."/>
            <person name="Hegedus J.C."/>
            <person name="Henrissat B."/>
            <person name="Johnson J."/>
            <person name="Lipzen A."/>
            <person name="Ohm R."/>
            <person name="Nagy I."/>
            <person name="Pangilinan J."/>
            <person name="Yan J."/>
            <person name="Xiong Y."/>
            <person name="Grigoriev I.V."/>
            <person name="Hibbett D.S."/>
            <person name="Nagy L.G."/>
        </authorList>
    </citation>
    <scope>NUCLEOTIDE SEQUENCE [LARGE SCALE GENOMIC DNA]</scope>
    <source>
        <strain evidence="1 2">SZMC22713</strain>
    </source>
</reference>
<evidence type="ECO:0000313" key="1">
    <source>
        <dbReference type="EMBL" id="TDL17840.1"/>
    </source>
</evidence>
<gene>
    <name evidence="1" type="ORF">BD410DRAFT_793875</name>
</gene>
<proteinExistence type="predicted"/>
<sequence length="335" mass="38283">MYALETSFRDADEEGFLLQYHAQKSSIVGTIELLQDWIWNADLAAAFKSIEGQLRTLQLLFATEPSSPHELYIQLEMFRSAWVTLWLNSSPSLLPSPSHGLLLNNLCDAATHLQKFPHATRDTQRAAFTFLDKLFRTTQHKVFGTLPSNRHSITTTCFTVLCSRAPKELAGFNRVGILASFVNRVHVFGCEGYRFPTSGDTMEIPFDVYSKIIADLVLTIQRGKVETKGIHQRREFYLDTSAEAIQNIISCRLDKPNSHDKVNSFLIDAKHLTALRATRELARYGYLWHWGYLVERTAKEFGYSFQLEDSYNIDIHAELLYYDVGIEPLLFEDTA</sequence>
<keyword evidence="2" id="KW-1185">Reference proteome</keyword>
<name>A0A4Y7PTI1_9AGAM</name>
<dbReference type="Proteomes" id="UP000294933">
    <property type="component" value="Unassembled WGS sequence"/>
</dbReference>
<dbReference type="AlphaFoldDB" id="A0A4Y7PTI1"/>
<evidence type="ECO:0000313" key="2">
    <source>
        <dbReference type="Proteomes" id="UP000294933"/>
    </source>
</evidence>
<dbReference type="VEuPathDB" id="FungiDB:BD410DRAFT_793875"/>
<accession>A0A4Y7PTI1</accession>